<keyword evidence="1" id="KW-1133">Transmembrane helix</keyword>
<reference evidence="3" key="1">
    <citation type="submission" date="2022-11" db="UniProtKB">
        <authorList>
            <consortium name="WormBaseParasite"/>
        </authorList>
    </citation>
    <scope>IDENTIFICATION</scope>
</reference>
<evidence type="ECO:0000256" key="1">
    <source>
        <dbReference type="SAM" id="Phobius"/>
    </source>
</evidence>
<accession>A0A915HQI9</accession>
<proteinExistence type="predicted"/>
<dbReference type="AlphaFoldDB" id="A0A915HQI9"/>
<evidence type="ECO:0000313" key="3">
    <source>
        <dbReference type="WBParaSite" id="nRc.2.0.1.t03776-RA"/>
    </source>
</evidence>
<sequence>MSGDSKHGQIFPGLFIRVSVVIVKLLTCLCYVARVVNDPGPEYAKCYGCLGHNFTDVDKIDKAEYLENPVINYMALVWVHRPFELWMIQIVLSALSLIRTAFLMYLWYKLLSTKLRNLFLPMFLNCWIAKIALENLLHDLHRAMQKSQSAVTQHLIVLASTIFCLVFTA</sequence>
<organism evidence="2 3">
    <name type="scientific">Romanomermis culicivorax</name>
    <name type="common">Nematode worm</name>
    <dbReference type="NCBI Taxonomy" id="13658"/>
    <lineage>
        <taxon>Eukaryota</taxon>
        <taxon>Metazoa</taxon>
        <taxon>Ecdysozoa</taxon>
        <taxon>Nematoda</taxon>
        <taxon>Enoplea</taxon>
        <taxon>Dorylaimia</taxon>
        <taxon>Mermithida</taxon>
        <taxon>Mermithoidea</taxon>
        <taxon>Mermithidae</taxon>
        <taxon>Romanomermis</taxon>
    </lineage>
</organism>
<dbReference type="Proteomes" id="UP000887565">
    <property type="component" value="Unplaced"/>
</dbReference>
<protein>
    <submittedName>
        <fullName evidence="3">Uncharacterized protein</fullName>
    </submittedName>
</protein>
<keyword evidence="1" id="KW-0812">Transmembrane</keyword>
<name>A0A915HQI9_ROMCU</name>
<feature type="transmembrane region" description="Helical" evidence="1">
    <location>
        <begin position="86"/>
        <end position="106"/>
    </location>
</feature>
<feature type="transmembrane region" description="Helical" evidence="1">
    <location>
        <begin position="14"/>
        <end position="34"/>
    </location>
</feature>
<evidence type="ECO:0000313" key="2">
    <source>
        <dbReference type="Proteomes" id="UP000887565"/>
    </source>
</evidence>
<dbReference type="WBParaSite" id="nRc.2.0.1.t03776-RA">
    <property type="protein sequence ID" value="nRc.2.0.1.t03776-RA"/>
    <property type="gene ID" value="nRc.2.0.1.g03776"/>
</dbReference>
<keyword evidence="1" id="KW-0472">Membrane</keyword>
<feature type="transmembrane region" description="Helical" evidence="1">
    <location>
        <begin position="150"/>
        <end position="168"/>
    </location>
</feature>
<feature type="transmembrane region" description="Helical" evidence="1">
    <location>
        <begin position="118"/>
        <end position="138"/>
    </location>
</feature>
<keyword evidence="2" id="KW-1185">Reference proteome</keyword>